<keyword evidence="2" id="KW-0472">Membrane</keyword>
<protein>
    <submittedName>
        <fullName evidence="4">Uncharacterized protein</fullName>
    </submittedName>
</protein>
<keyword evidence="2" id="KW-0812">Transmembrane</keyword>
<feature type="compositionally biased region" description="Acidic residues" evidence="1">
    <location>
        <begin position="75"/>
        <end position="87"/>
    </location>
</feature>
<dbReference type="OrthoDB" id="10319742at2759"/>
<proteinExistence type="predicted"/>
<evidence type="ECO:0000313" key="5">
    <source>
        <dbReference type="Proteomes" id="UP000054815"/>
    </source>
</evidence>
<reference evidence="5 6" key="1">
    <citation type="submission" date="2015-01" db="EMBL/GenBank/DDBJ databases">
        <title>Evolution of Trichinella species and genotypes.</title>
        <authorList>
            <person name="Korhonen P.K."/>
            <person name="Edoardo P."/>
            <person name="Giuseppe L.R."/>
            <person name="Gasser R.B."/>
        </authorList>
    </citation>
    <scope>NUCLEOTIDE SEQUENCE [LARGE SCALE GENOMIC DNA]</scope>
    <source>
        <strain evidence="3">ISS141</strain>
        <strain evidence="4">ISS470</strain>
    </source>
</reference>
<keyword evidence="6" id="KW-1185">Reference proteome</keyword>
<dbReference type="EMBL" id="JYDT01000032">
    <property type="protein sequence ID" value="KRY89361.1"/>
    <property type="molecule type" value="Genomic_DNA"/>
</dbReference>
<keyword evidence="2" id="KW-1133">Transmembrane helix</keyword>
<organism evidence="4 6">
    <name type="scientific">Trichinella pseudospiralis</name>
    <name type="common">Parasitic roundworm</name>
    <dbReference type="NCBI Taxonomy" id="6337"/>
    <lineage>
        <taxon>Eukaryota</taxon>
        <taxon>Metazoa</taxon>
        <taxon>Ecdysozoa</taxon>
        <taxon>Nematoda</taxon>
        <taxon>Enoplea</taxon>
        <taxon>Dorylaimia</taxon>
        <taxon>Trichinellida</taxon>
        <taxon>Trichinellidae</taxon>
        <taxon>Trichinella</taxon>
    </lineage>
</organism>
<evidence type="ECO:0000313" key="6">
    <source>
        <dbReference type="Proteomes" id="UP000054995"/>
    </source>
</evidence>
<evidence type="ECO:0000256" key="2">
    <source>
        <dbReference type="SAM" id="Phobius"/>
    </source>
</evidence>
<accession>A0A0V1FU30</accession>
<evidence type="ECO:0000313" key="4">
    <source>
        <dbReference type="EMBL" id="KRY89361.1"/>
    </source>
</evidence>
<evidence type="ECO:0000313" key="3">
    <source>
        <dbReference type="EMBL" id="KRX86845.1"/>
    </source>
</evidence>
<feature type="region of interest" description="Disordered" evidence="1">
    <location>
        <begin position="75"/>
        <end position="100"/>
    </location>
</feature>
<gene>
    <name evidence="4" type="ORF">T4D_13782</name>
    <name evidence="3" type="ORF">T4E_1716</name>
</gene>
<sequence>MGSLMLCIWKFSLFFSPTVVVLLMVSSWLFLYRCEKKRQNGESKLYNSKTVSSGIKYDYDLEAGVDYGAYSEGDSAEVSDFESDSVDQTDCGDSYEDGMNSYADFTIDDV</sequence>
<dbReference type="Proteomes" id="UP000054815">
    <property type="component" value="Unassembled WGS sequence"/>
</dbReference>
<dbReference type="AlphaFoldDB" id="A0A0V1FU30"/>
<comment type="caution">
    <text evidence="4">The sequence shown here is derived from an EMBL/GenBank/DDBJ whole genome shotgun (WGS) entry which is preliminary data.</text>
</comment>
<evidence type="ECO:0000256" key="1">
    <source>
        <dbReference type="SAM" id="MobiDB-lite"/>
    </source>
</evidence>
<feature type="transmembrane region" description="Helical" evidence="2">
    <location>
        <begin position="12"/>
        <end position="31"/>
    </location>
</feature>
<dbReference type="EMBL" id="JYDU01000330">
    <property type="protein sequence ID" value="KRX86845.1"/>
    <property type="molecule type" value="Genomic_DNA"/>
</dbReference>
<dbReference type="Proteomes" id="UP000054995">
    <property type="component" value="Unassembled WGS sequence"/>
</dbReference>
<name>A0A0V1FU30_TRIPS</name>